<dbReference type="Pfam" id="PF20769">
    <property type="entry name" value="YPEB_N"/>
    <property type="match status" value="1"/>
</dbReference>
<dbReference type="InterPro" id="IPR014239">
    <property type="entry name" value="YpeB_PepSY1-2"/>
</dbReference>
<dbReference type="Proteomes" id="UP001596410">
    <property type="component" value="Unassembled WGS sequence"/>
</dbReference>
<evidence type="ECO:0000259" key="2">
    <source>
        <dbReference type="Pfam" id="PF20769"/>
    </source>
</evidence>
<accession>A0ABW2EGX0</accession>
<dbReference type="Pfam" id="PF14620">
    <property type="entry name" value="YPEB_PepSY1-2"/>
    <property type="match status" value="1"/>
</dbReference>
<dbReference type="RefSeq" id="WP_204706459.1">
    <property type="nucleotide sequence ID" value="NZ_JBHSZV010000004.1"/>
</dbReference>
<evidence type="ECO:0000313" key="4">
    <source>
        <dbReference type="Proteomes" id="UP001596410"/>
    </source>
</evidence>
<evidence type="ECO:0000259" key="1">
    <source>
        <dbReference type="Pfam" id="PF14620"/>
    </source>
</evidence>
<keyword evidence="4" id="KW-1185">Reference proteome</keyword>
<feature type="domain" description="Sporulation protein YpeB N-terminal" evidence="2">
    <location>
        <begin position="27"/>
        <end position="162"/>
    </location>
</feature>
<protein>
    <submittedName>
        <fullName evidence="3">Germination protein YpeB</fullName>
    </submittedName>
</protein>
<comment type="caution">
    <text evidence="3">The sequence shown here is derived from an EMBL/GenBank/DDBJ whole genome shotgun (WGS) entry which is preliminary data.</text>
</comment>
<dbReference type="EMBL" id="JBHSZV010000004">
    <property type="protein sequence ID" value="MFC7060472.1"/>
    <property type="molecule type" value="Genomic_DNA"/>
</dbReference>
<feature type="domain" description="Sporulation protein YpeB PepSY1 and PepSY2" evidence="1">
    <location>
        <begin position="180"/>
        <end position="360"/>
    </location>
</feature>
<dbReference type="InterPro" id="IPR048402">
    <property type="entry name" value="YpeB_N"/>
</dbReference>
<sequence>MFRWITITLLTISVIGLAVFGYKEHQEKNAVLIQAENSYQRAFHELTGDIDLLHDKIGATLAMNSRKQLSPQLAEIWRITSQASSDVGQLPLTLLPFNKTEEFLFDIGDFAYNTAVRDLEKKPLSEDEIAGLEALYKQSGEIKDELRNVQSMVLHDNLRWMDVELALSTNDEPADNTIINGFETVEKSMDGYKETNMETGMSSEPDQLDLSHIKGEEIDESQAKDIAENWLEKGDSNEFTVTNSGKGADIPTVTVSRRGDTNGYIDMTKKGGFPLSIMIDREVKEASIGLNEASKKAESYIKKLDLSDMKLVESTQYDNVGVFRFIYMKDNIRYYSNSVQVKVALDNGDLLSMSALEYFSRPNGNIDKKPKMTEDEAKEMINGNLEIQENHLAVIENEAKEVTLCYEFLTTREDETYRIFINADNGNEEKVETLNSSEEKFDPSVS</sequence>
<dbReference type="NCBIfam" id="TIGR02889">
    <property type="entry name" value="spore_YpeB"/>
    <property type="match status" value="1"/>
</dbReference>
<name>A0ABW2EGX0_9BACI</name>
<organism evidence="3 4">
    <name type="scientific">Halobacillus seohaensis</name>
    <dbReference type="NCBI Taxonomy" id="447421"/>
    <lineage>
        <taxon>Bacteria</taxon>
        <taxon>Bacillati</taxon>
        <taxon>Bacillota</taxon>
        <taxon>Bacilli</taxon>
        <taxon>Bacillales</taxon>
        <taxon>Bacillaceae</taxon>
        <taxon>Halobacillus</taxon>
    </lineage>
</organism>
<evidence type="ECO:0000313" key="3">
    <source>
        <dbReference type="EMBL" id="MFC7060472.1"/>
    </source>
</evidence>
<proteinExistence type="predicted"/>
<reference evidence="4" key="1">
    <citation type="journal article" date="2019" name="Int. J. Syst. Evol. Microbiol.">
        <title>The Global Catalogue of Microorganisms (GCM) 10K type strain sequencing project: providing services to taxonomists for standard genome sequencing and annotation.</title>
        <authorList>
            <consortium name="The Broad Institute Genomics Platform"/>
            <consortium name="The Broad Institute Genome Sequencing Center for Infectious Disease"/>
            <person name="Wu L."/>
            <person name="Ma J."/>
        </authorList>
    </citation>
    <scope>NUCLEOTIDE SEQUENCE [LARGE SCALE GENOMIC DNA]</scope>
    <source>
        <strain evidence="4">CGMCC 4.1621</strain>
    </source>
</reference>
<gene>
    <name evidence="3" type="primary">ypeB</name>
    <name evidence="3" type="ORF">ACFQIC_01125</name>
</gene>